<feature type="short sequence motif" description="GXSXG" evidence="5">
    <location>
        <begin position="366"/>
        <end position="370"/>
    </location>
</feature>
<dbReference type="InterPro" id="IPR018488">
    <property type="entry name" value="cNMP-bd_CS"/>
</dbReference>
<dbReference type="InterPro" id="IPR014710">
    <property type="entry name" value="RmlC-like_jellyroll"/>
</dbReference>
<evidence type="ECO:0000256" key="4">
    <source>
        <dbReference type="ARBA" id="ARBA00023098"/>
    </source>
</evidence>
<dbReference type="PROSITE" id="PS50042">
    <property type="entry name" value="CNMP_BINDING_3"/>
    <property type="match status" value="1"/>
</dbReference>
<evidence type="ECO:0000259" key="7">
    <source>
        <dbReference type="PROSITE" id="PS51635"/>
    </source>
</evidence>
<reference evidence="8" key="1">
    <citation type="submission" date="2022-06" db="EMBL/GenBank/DDBJ databases">
        <title>Aeoliella straminimaris, a novel planctomycete from sediments.</title>
        <authorList>
            <person name="Vitorino I.R."/>
            <person name="Lage O.M."/>
        </authorList>
    </citation>
    <scope>NUCLEOTIDE SEQUENCE</scope>
    <source>
        <strain evidence="8">ICT_H6.2</strain>
    </source>
</reference>
<dbReference type="SUPFAM" id="SSF51206">
    <property type="entry name" value="cAMP-binding domain-like"/>
    <property type="match status" value="1"/>
</dbReference>
<dbReference type="AlphaFoldDB" id="A0A9X2FET9"/>
<evidence type="ECO:0000256" key="3">
    <source>
        <dbReference type="ARBA" id="ARBA00022963"/>
    </source>
</evidence>
<feature type="short sequence motif" description="GXGXXG" evidence="5">
    <location>
        <begin position="339"/>
        <end position="344"/>
    </location>
</feature>
<gene>
    <name evidence="8" type="ORF">NG895_23535</name>
</gene>
<evidence type="ECO:0000256" key="2">
    <source>
        <dbReference type="ARBA" id="ARBA00022801"/>
    </source>
</evidence>
<dbReference type="PROSITE" id="PS00889">
    <property type="entry name" value="CNMP_BINDING_2"/>
    <property type="match status" value="1"/>
</dbReference>
<dbReference type="Proteomes" id="UP001155241">
    <property type="component" value="Unassembled WGS sequence"/>
</dbReference>
<dbReference type="PANTHER" id="PTHR14226">
    <property type="entry name" value="NEUROPATHY TARGET ESTERASE/SWISS CHEESE D.MELANOGASTER"/>
    <property type="match status" value="1"/>
</dbReference>
<sequence>MTCLPIHIRRSNLFGSLSDAEVRDILASCRTVTLHSGQLACRQGEVGESMFVIVSGRVSISIDQPGGGQRVLNHLRPGDHFGEMSLLVGGSRSANVTAVMDTELLELTRSDFERSLARVPGFAANLCRSLGQWLQGQISGGPRHEQMHVAVVRGGTAAARLTPQIATTVAAEGGKLHVLSDQSPGLLVSDWRRVKEGPDFEKSLLGNLSAAVASNRRTVVDIDHLHATSGLLMQHELVLWVLDHDNPRQCQQSLDRLSSLLTATPSGLAERIQLVEVFRDNDQLPPVLKLPSELTSQPFRQPVLRVQHSGGQEPEFHPRDLARLIRTMRGIQVGLALGGGGARGIAHLGVLEVLEREGIYFDRVAGTSAGAIVATAYAAGIPLQRIRSVFEREMTPPRSIAWLPKSRQWYMLGVFRLGLAEKKFRRYLNHYSFDELLTPAQTVTVDLISGEHRIREAGDVVRSVLESINHPVFGAPILRDGEALVDGGVLMNVPVTALRQKGVDFSVAVDVSKQLSRDFAGNTSETATAKMRKPGYLSTLLRVTDVELINLARLHGSQCDFLFAPDTAEFPFDDFTQAEGLVEAGRRAAEADVPRLKEALARVLSWDRPLSATSSSSQQVA</sequence>
<feature type="domain" description="Cyclic nucleotide-binding" evidence="6">
    <location>
        <begin position="13"/>
        <end position="116"/>
    </location>
</feature>
<dbReference type="PROSITE" id="PS51635">
    <property type="entry name" value="PNPLA"/>
    <property type="match status" value="1"/>
</dbReference>
<dbReference type="SMART" id="SM00100">
    <property type="entry name" value="cNMP"/>
    <property type="match status" value="1"/>
</dbReference>
<dbReference type="InterPro" id="IPR016035">
    <property type="entry name" value="Acyl_Trfase/lysoPLipase"/>
</dbReference>
<dbReference type="InterPro" id="IPR000595">
    <property type="entry name" value="cNMP-bd_dom"/>
</dbReference>
<dbReference type="GO" id="GO:0004622">
    <property type="term" value="F:phosphatidylcholine lysophospholipase activity"/>
    <property type="evidence" value="ECO:0007669"/>
    <property type="project" value="UniProtKB-ARBA"/>
</dbReference>
<proteinExistence type="inferred from homology"/>
<feature type="domain" description="PNPLA" evidence="7">
    <location>
        <begin position="335"/>
        <end position="499"/>
    </location>
</feature>
<evidence type="ECO:0000313" key="9">
    <source>
        <dbReference type="Proteomes" id="UP001155241"/>
    </source>
</evidence>
<dbReference type="InterPro" id="IPR018490">
    <property type="entry name" value="cNMP-bd_dom_sf"/>
</dbReference>
<evidence type="ECO:0000259" key="6">
    <source>
        <dbReference type="PROSITE" id="PS50042"/>
    </source>
</evidence>
<dbReference type="CDD" id="cd00038">
    <property type="entry name" value="CAP_ED"/>
    <property type="match status" value="1"/>
</dbReference>
<evidence type="ECO:0000256" key="5">
    <source>
        <dbReference type="PROSITE-ProRule" id="PRU01161"/>
    </source>
</evidence>
<keyword evidence="4 5" id="KW-0443">Lipid metabolism</keyword>
<comment type="similarity">
    <text evidence="1">Belongs to the NTE family.</text>
</comment>
<dbReference type="Gene3D" id="3.40.1090.10">
    <property type="entry name" value="Cytosolic phospholipase A2 catalytic domain"/>
    <property type="match status" value="2"/>
</dbReference>
<accession>A0A9X2FET9</accession>
<dbReference type="Gene3D" id="2.60.120.10">
    <property type="entry name" value="Jelly Rolls"/>
    <property type="match status" value="1"/>
</dbReference>
<dbReference type="Pfam" id="PF00027">
    <property type="entry name" value="cNMP_binding"/>
    <property type="match status" value="1"/>
</dbReference>
<feature type="active site" description="Proton acceptor" evidence="5">
    <location>
        <position position="486"/>
    </location>
</feature>
<feature type="active site" description="Nucleophile" evidence="5">
    <location>
        <position position="368"/>
    </location>
</feature>
<comment type="caution">
    <text evidence="8">The sequence shown here is derived from an EMBL/GenBank/DDBJ whole genome shotgun (WGS) entry which is preliminary data.</text>
</comment>
<evidence type="ECO:0000256" key="1">
    <source>
        <dbReference type="ARBA" id="ARBA00006636"/>
    </source>
</evidence>
<protein>
    <submittedName>
        <fullName evidence="8">Patatin-like phospholipase domain-containing protein</fullName>
    </submittedName>
</protein>
<feature type="short sequence motif" description="DGA/G" evidence="5">
    <location>
        <begin position="486"/>
        <end position="488"/>
    </location>
</feature>
<keyword evidence="9" id="KW-1185">Reference proteome</keyword>
<keyword evidence="3 5" id="KW-0442">Lipid degradation</keyword>
<keyword evidence="2 5" id="KW-0378">Hydrolase</keyword>
<evidence type="ECO:0000313" key="8">
    <source>
        <dbReference type="EMBL" id="MCO6046883.1"/>
    </source>
</evidence>
<dbReference type="Pfam" id="PF01734">
    <property type="entry name" value="Patatin"/>
    <property type="match status" value="1"/>
</dbReference>
<dbReference type="GO" id="GO:0016042">
    <property type="term" value="P:lipid catabolic process"/>
    <property type="evidence" value="ECO:0007669"/>
    <property type="project" value="UniProtKB-UniRule"/>
</dbReference>
<dbReference type="PANTHER" id="PTHR14226:SF76">
    <property type="entry name" value="NTE FAMILY PROTEIN RSSA"/>
    <property type="match status" value="1"/>
</dbReference>
<dbReference type="SUPFAM" id="SSF52151">
    <property type="entry name" value="FabD/lysophospholipase-like"/>
    <property type="match status" value="1"/>
</dbReference>
<dbReference type="InterPro" id="IPR002641">
    <property type="entry name" value="PNPLA_dom"/>
</dbReference>
<dbReference type="RefSeq" id="WP_252854993.1">
    <property type="nucleotide sequence ID" value="NZ_JAMXLR010000077.1"/>
</dbReference>
<organism evidence="8 9">
    <name type="scientific">Aeoliella straminimaris</name>
    <dbReference type="NCBI Taxonomy" id="2954799"/>
    <lineage>
        <taxon>Bacteria</taxon>
        <taxon>Pseudomonadati</taxon>
        <taxon>Planctomycetota</taxon>
        <taxon>Planctomycetia</taxon>
        <taxon>Pirellulales</taxon>
        <taxon>Lacipirellulaceae</taxon>
        <taxon>Aeoliella</taxon>
    </lineage>
</organism>
<dbReference type="InterPro" id="IPR050301">
    <property type="entry name" value="NTE"/>
</dbReference>
<name>A0A9X2FET9_9BACT</name>
<dbReference type="EMBL" id="JAMXLR010000077">
    <property type="protein sequence ID" value="MCO6046883.1"/>
    <property type="molecule type" value="Genomic_DNA"/>
</dbReference>